<evidence type="ECO:0000259" key="1">
    <source>
        <dbReference type="Pfam" id="PF00534"/>
    </source>
</evidence>
<proteinExistence type="predicted"/>
<feature type="domain" description="Glycosyl transferase family 1" evidence="1">
    <location>
        <begin position="182"/>
        <end position="297"/>
    </location>
</feature>
<dbReference type="AlphaFoldDB" id="A0A1Y5SJ14"/>
<organism evidence="2 3">
    <name type="scientific">Pseudooctadecabacter jejudonensis</name>
    <dbReference type="NCBI Taxonomy" id="1391910"/>
    <lineage>
        <taxon>Bacteria</taxon>
        <taxon>Pseudomonadati</taxon>
        <taxon>Pseudomonadota</taxon>
        <taxon>Alphaproteobacteria</taxon>
        <taxon>Rhodobacterales</taxon>
        <taxon>Paracoccaceae</taxon>
        <taxon>Pseudooctadecabacter</taxon>
    </lineage>
</organism>
<name>A0A1Y5SJ14_9RHOB</name>
<evidence type="ECO:0000313" key="2">
    <source>
        <dbReference type="EMBL" id="SLN41609.1"/>
    </source>
</evidence>
<gene>
    <name evidence="2" type="ORF">PSJ8397_02091</name>
</gene>
<dbReference type="SUPFAM" id="SSF53756">
    <property type="entry name" value="UDP-Glycosyltransferase/glycogen phosphorylase"/>
    <property type="match status" value="1"/>
</dbReference>
<dbReference type="Proteomes" id="UP000193623">
    <property type="component" value="Unassembled WGS sequence"/>
</dbReference>
<keyword evidence="3" id="KW-1185">Reference proteome</keyword>
<dbReference type="GO" id="GO:0016757">
    <property type="term" value="F:glycosyltransferase activity"/>
    <property type="evidence" value="ECO:0007669"/>
    <property type="project" value="InterPro"/>
</dbReference>
<protein>
    <recommendedName>
        <fullName evidence="1">Glycosyl transferase family 1 domain-containing protein</fullName>
    </recommendedName>
</protein>
<reference evidence="2 3" key="1">
    <citation type="submission" date="2017-03" db="EMBL/GenBank/DDBJ databases">
        <authorList>
            <person name="Afonso C.L."/>
            <person name="Miller P.J."/>
            <person name="Scott M.A."/>
            <person name="Spackman E."/>
            <person name="Goraichik I."/>
            <person name="Dimitrov K.M."/>
            <person name="Suarez D.L."/>
            <person name="Swayne D.E."/>
        </authorList>
    </citation>
    <scope>NUCLEOTIDE SEQUENCE [LARGE SCALE GENOMIC DNA]</scope>
    <source>
        <strain evidence="2 3">CECT 8397</strain>
    </source>
</reference>
<sequence length="346" mass="39043">MANHFGWHVTVIMDAEPYKAAQAMKEAAQKQGSFIIPSQPVKYSGHNPDNSRYSKEVPNHFRVQNFKSALCKALEVEPPTHLLINTPEAGLAVLEMGLHEQTPTTFYTHHENLVLNPIPKSSKFGPSYMEMLLRIVGTPGITTATQSDYNVERMKHLELSAPPVVLPMPIPDPQLLQPYHGERKGVLFIGRHEPRKQPAVFAQKVAQAGLPAKVLTRQNSEQKFTKTFNKHGITDYEMKSEITGQEKADFIRSARIAFHPAKLESYGFSAMETLAAGLPTLLVHEYGWWQAFIEEGVQITPVRDAQNMLRELYERPLQTAANHAVQQEQQTFAIWDQYLNAAHLQD</sequence>
<dbReference type="Gene3D" id="3.40.50.2000">
    <property type="entry name" value="Glycogen Phosphorylase B"/>
    <property type="match status" value="1"/>
</dbReference>
<dbReference type="Pfam" id="PF00534">
    <property type="entry name" value="Glycos_transf_1"/>
    <property type="match status" value="1"/>
</dbReference>
<dbReference type="InterPro" id="IPR001296">
    <property type="entry name" value="Glyco_trans_1"/>
</dbReference>
<dbReference type="EMBL" id="FWFT01000003">
    <property type="protein sequence ID" value="SLN41609.1"/>
    <property type="molecule type" value="Genomic_DNA"/>
</dbReference>
<accession>A0A1Y5SJ14</accession>
<evidence type="ECO:0000313" key="3">
    <source>
        <dbReference type="Proteomes" id="UP000193623"/>
    </source>
</evidence>